<organism evidence="1 2">
    <name type="scientific">Trifolium medium</name>
    <dbReference type="NCBI Taxonomy" id="97028"/>
    <lineage>
        <taxon>Eukaryota</taxon>
        <taxon>Viridiplantae</taxon>
        <taxon>Streptophyta</taxon>
        <taxon>Embryophyta</taxon>
        <taxon>Tracheophyta</taxon>
        <taxon>Spermatophyta</taxon>
        <taxon>Magnoliopsida</taxon>
        <taxon>eudicotyledons</taxon>
        <taxon>Gunneridae</taxon>
        <taxon>Pentapetalae</taxon>
        <taxon>rosids</taxon>
        <taxon>fabids</taxon>
        <taxon>Fabales</taxon>
        <taxon>Fabaceae</taxon>
        <taxon>Papilionoideae</taxon>
        <taxon>50 kb inversion clade</taxon>
        <taxon>NPAAA clade</taxon>
        <taxon>Hologalegina</taxon>
        <taxon>IRL clade</taxon>
        <taxon>Trifolieae</taxon>
        <taxon>Trifolium</taxon>
    </lineage>
</organism>
<comment type="caution">
    <text evidence="1">The sequence shown here is derived from an EMBL/GenBank/DDBJ whole genome shotgun (WGS) entry which is preliminary data.</text>
</comment>
<evidence type="ECO:0000313" key="1">
    <source>
        <dbReference type="EMBL" id="MCI30759.1"/>
    </source>
</evidence>
<feature type="non-terminal residue" evidence="1">
    <location>
        <position position="50"/>
    </location>
</feature>
<name>A0A392R3F3_9FABA</name>
<dbReference type="AlphaFoldDB" id="A0A392R3F3"/>
<reference evidence="1 2" key="1">
    <citation type="journal article" date="2018" name="Front. Plant Sci.">
        <title>Red Clover (Trifolium pratense) and Zigzag Clover (T. medium) - A Picture of Genomic Similarities and Differences.</title>
        <authorList>
            <person name="Dluhosova J."/>
            <person name="Istvanek J."/>
            <person name="Nedelnik J."/>
            <person name="Repkova J."/>
        </authorList>
    </citation>
    <scope>NUCLEOTIDE SEQUENCE [LARGE SCALE GENOMIC DNA]</scope>
    <source>
        <strain evidence="2">cv. 10/8</strain>
        <tissue evidence="1">Leaf</tissue>
    </source>
</reference>
<proteinExistence type="predicted"/>
<dbReference type="EMBL" id="LXQA010182001">
    <property type="protein sequence ID" value="MCI30759.1"/>
    <property type="molecule type" value="Genomic_DNA"/>
</dbReference>
<keyword evidence="2" id="KW-1185">Reference proteome</keyword>
<protein>
    <submittedName>
        <fullName evidence="1">Uncharacterized protein</fullName>
    </submittedName>
</protein>
<accession>A0A392R3F3</accession>
<evidence type="ECO:0000313" key="2">
    <source>
        <dbReference type="Proteomes" id="UP000265520"/>
    </source>
</evidence>
<sequence>MVVDPAQAACAVVIKQRRYKWIKSFRFEGEHTQKEWMRLTLEGKIVGISS</sequence>
<dbReference type="Proteomes" id="UP000265520">
    <property type="component" value="Unassembled WGS sequence"/>
</dbReference>